<dbReference type="Gene3D" id="1.10.150.20">
    <property type="entry name" value="5' to 3' exonuclease, C-terminal subdomain"/>
    <property type="match status" value="1"/>
</dbReference>
<keyword evidence="2" id="KW-0472">Membrane</keyword>
<name>A0A1C3VZC5_9HYPH</name>
<dbReference type="RefSeq" id="WP_092713323.1">
    <property type="nucleotide sequence ID" value="NZ_FMAG01000004.1"/>
</dbReference>
<feature type="transmembrane region" description="Helical" evidence="2">
    <location>
        <begin position="6"/>
        <end position="29"/>
    </location>
</feature>
<feature type="region of interest" description="Disordered" evidence="1">
    <location>
        <begin position="104"/>
        <end position="159"/>
    </location>
</feature>
<keyword evidence="2" id="KW-1133">Transmembrane helix</keyword>
<feature type="compositionally biased region" description="Low complexity" evidence="1">
    <location>
        <begin position="132"/>
        <end position="144"/>
    </location>
</feature>
<keyword evidence="3" id="KW-0540">Nuclease</keyword>
<proteinExistence type="predicted"/>
<keyword evidence="3" id="KW-0255">Endonuclease</keyword>
<accession>A0A1C3VZC5</accession>
<gene>
    <name evidence="3" type="ORF">GA0061103_4582</name>
</gene>
<dbReference type="EMBL" id="FMAG01000004">
    <property type="protein sequence ID" value="SCB33180.1"/>
    <property type="molecule type" value="Genomic_DNA"/>
</dbReference>
<dbReference type="STRING" id="410764.GA0061103_4582"/>
<evidence type="ECO:0000313" key="4">
    <source>
        <dbReference type="Proteomes" id="UP000199101"/>
    </source>
</evidence>
<dbReference type="Proteomes" id="UP000199101">
    <property type="component" value="Unassembled WGS sequence"/>
</dbReference>
<feature type="transmembrane region" description="Helical" evidence="2">
    <location>
        <begin position="41"/>
        <end position="62"/>
    </location>
</feature>
<keyword evidence="4" id="KW-1185">Reference proteome</keyword>
<keyword evidence="2" id="KW-0812">Transmembrane</keyword>
<organism evidence="3 4">
    <name type="scientific">Rhizobium multihospitium</name>
    <dbReference type="NCBI Taxonomy" id="410764"/>
    <lineage>
        <taxon>Bacteria</taxon>
        <taxon>Pseudomonadati</taxon>
        <taxon>Pseudomonadota</taxon>
        <taxon>Alphaproteobacteria</taxon>
        <taxon>Hyphomicrobiales</taxon>
        <taxon>Rhizobiaceae</taxon>
        <taxon>Rhizobium/Agrobacterium group</taxon>
        <taxon>Rhizobium</taxon>
    </lineage>
</organism>
<feature type="compositionally biased region" description="Pro residues" evidence="1">
    <location>
        <begin position="109"/>
        <end position="131"/>
    </location>
</feature>
<dbReference type="OrthoDB" id="9807941at2"/>
<sequence>MTYLLSTYWLWMLLALVLGGLVGFTSFLRSASGWWPQSWPGWFKLLCLLFVVGLVVAVLQWLPGLAGHYLETALLFVGSYIVGCFLGSWLASLRATQPLEADSKAAAPAPQPSSIPVSTPAPSPAPAPVPASPVSASVVPGPVSGEHEHPGKRPPAAARASIAPDDLKRISGIGHVNEEKLNELGIWTFGQIAAWTHENAEWVGSYMAFPGRIEREDWIGQAGQLARGQETEFSRRVERGEVPTSSDDSTSSAVATSSAPTAAPTLASVSPTATEAAPGTSPPAASPIGDDGHPGKRPPSVAKPSVAPDNLKRISGIGHVNEEKLNALGIWTFRQVAAWTHENAEWVGSYMAFPGRIEREDWIGQAGKLAQGIETEFSRRVDHGDVPTSS</sequence>
<feature type="transmembrane region" description="Helical" evidence="2">
    <location>
        <begin position="74"/>
        <end position="93"/>
    </location>
</feature>
<protein>
    <submittedName>
        <fullName evidence="3">Predicted 5' DNA nuclease, flap endonuclease-1-like, helix-3-turn-helix (H3TH) domain</fullName>
    </submittedName>
</protein>
<evidence type="ECO:0000256" key="2">
    <source>
        <dbReference type="SAM" id="Phobius"/>
    </source>
</evidence>
<evidence type="ECO:0000313" key="3">
    <source>
        <dbReference type="EMBL" id="SCB33180.1"/>
    </source>
</evidence>
<feature type="compositionally biased region" description="Basic and acidic residues" evidence="1">
    <location>
        <begin position="229"/>
        <end position="241"/>
    </location>
</feature>
<keyword evidence="3" id="KW-0378">Hydrolase</keyword>
<dbReference type="AlphaFoldDB" id="A0A1C3VZC5"/>
<dbReference type="GO" id="GO:0004519">
    <property type="term" value="F:endonuclease activity"/>
    <property type="evidence" value="ECO:0007669"/>
    <property type="project" value="UniProtKB-KW"/>
</dbReference>
<evidence type="ECO:0000256" key="1">
    <source>
        <dbReference type="SAM" id="MobiDB-lite"/>
    </source>
</evidence>
<reference evidence="4" key="1">
    <citation type="submission" date="2016-08" db="EMBL/GenBank/DDBJ databases">
        <authorList>
            <person name="Varghese N."/>
            <person name="Submissions Spin"/>
        </authorList>
    </citation>
    <scope>NUCLEOTIDE SEQUENCE [LARGE SCALE GENOMIC DNA]</scope>
    <source>
        <strain evidence="4">HAMBI 2975</strain>
    </source>
</reference>
<feature type="compositionally biased region" description="Low complexity" evidence="1">
    <location>
        <begin position="243"/>
        <end position="279"/>
    </location>
</feature>
<feature type="region of interest" description="Disordered" evidence="1">
    <location>
        <begin position="223"/>
        <end position="308"/>
    </location>
</feature>